<dbReference type="Gene3D" id="3.80.10.10">
    <property type="entry name" value="Ribonuclease Inhibitor"/>
    <property type="match status" value="1"/>
</dbReference>
<evidence type="ECO:0000256" key="4">
    <source>
        <dbReference type="ARBA" id="ARBA00022737"/>
    </source>
</evidence>
<evidence type="ECO:0000256" key="3">
    <source>
        <dbReference type="ARBA" id="ARBA00022692"/>
    </source>
</evidence>
<dbReference type="InterPro" id="IPR032675">
    <property type="entry name" value="LRR_dom_sf"/>
</dbReference>
<evidence type="ECO:0000313" key="7">
    <source>
        <dbReference type="EMBL" id="WVZ10111.1"/>
    </source>
</evidence>
<dbReference type="SUPFAM" id="SSF56112">
    <property type="entry name" value="Protein kinase-like (PK-like)"/>
    <property type="match status" value="1"/>
</dbReference>
<dbReference type="PANTHER" id="PTHR27008">
    <property type="entry name" value="OS04G0122200 PROTEIN"/>
    <property type="match status" value="1"/>
</dbReference>
<keyword evidence="8" id="KW-1185">Reference proteome</keyword>
<gene>
    <name evidence="7" type="ORF">V8G54_014641</name>
</gene>
<keyword evidence="3" id="KW-0812">Transmembrane</keyword>
<proteinExistence type="predicted"/>
<dbReference type="InterPro" id="IPR051809">
    <property type="entry name" value="Plant_receptor-like_S/T_kinase"/>
</dbReference>
<reference evidence="7 8" key="1">
    <citation type="journal article" date="2023" name="Life. Sci Alliance">
        <title>Evolutionary insights into 3D genome organization and epigenetic landscape of Vigna mungo.</title>
        <authorList>
            <person name="Junaid A."/>
            <person name="Singh B."/>
            <person name="Bhatia S."/>
        </authorList>
    </citation>
    <scope>NUCLEOTIDE SEQUENCE [LARGE SCALE GENOMIC DNA]</scope>
    <source>
        <strain evidence="7">Urdbean</strain>
    </source>
</reference>
<dbReference type="SUPFAM" id="SSF52058">
    <property type="entry name" value="L domain-like"/>
    <property type="match status" value="1"/>
</dbReference>
<dbReference type="PANTHER" id="PTHR27008:SF523">
    <property type="entry name" value="LRR RECEPTOR-LIKE KINASE FAMILY PROTEIN"/>
    <property type="match status" value="1"/>
</dbReference>
<keyword evidence="6" id="KW-0472">Membrane</keyword>
<evidence type="ECO:0000256" key="6">
    <source>
        <dbReference type="ARBA" id="ARBA00023136"/>
    </source>
</evidence>
<dbReference type="InterPro" id="IPR011009">
    <property type="entry name" value="Kinase-like_dom_sf"/>
</dbReference>
<keyword evidence="2" id="KW-0433">Leucine-rich repeat</keyword>
<dbReference type="Gene3D" id="1.10.510.10">
    <property type="entry name" value="Transferase(Phosphotransferase) domain 1"/>
    <property type="match status" value="1"/>
</dbReference>
<name>A0AAQ3RZF1_VIGMU</name>
<evidence type="ECO:0000256" key="1">
    <source>
        <dbReference type="ARBA" id="ARBA00004370"/>
    </source>
</evidence>
<comment type="subcellular location">
    <subcellularLocation>
        <location evidence="1">Membrane</location>
    </subcellularLocation>
</comment>
<evidence type="ECO:0000313" key="8">
    <source>
        <dbReference type="Proteomes" id="UP001374535"/>
    </source>
</evidence>
<accession>A0AAQ3RZF1</accession>
<dbReference type="EMBL" id="CP144696">
    <property type="protein sequence ID" value="WVZ10111.1"/>
    <property type="molecule type" value="Genomic_DNA"/>
</dbReference>
<dbReference type="AlphaFoldDB" id="A0AAQ3RZF1"/>
<protein>
    <recommendedName>
        <fullName evidence="9">Protein kinase domain-containing protein</fullName>
    </recommendedName>
</protein>
<evidence type="ECO:0000256" key="2">
    <source>
        <dbReference type="ARBA" id="ARBA00022614"/>
    </source>
</evidence>
<keyword evidence="4" id="KW-0677">Repeat</keyword>
<evidence type="ECO:0008006" key="9">
    <source>
        <dbReference type="Google" id="ProtNLM"/>
    </source>
</evidence>
<organism evidence="7 8">
    <name type="scientific">Vigna mungo</name>
    <name type="common">Black gram</name>
    <name type="synonym">Phaseolus mungo</name>
    <dbReference type="NCBI Taxonomy" id="3915"/>
    <lineage>
        <taxon>Eukaryota</taxon>
        <taxon>Viridiplantae</taxon>
        <taxon>Streptophyta</taxon>
        <taxon>Embryophyta</taxon>
        <taxon>Tracheophyta</taxon>
        <taxon>Spermatophyta</taxon>
        <taxon>Magnoliopsida</taxon>
        <taxon>eudicotyledons</taxon>
        <taxon>Gunneridae</taxon>
        <taxon>Pentapetalae</taxon>
        <taxon>rosids</taxon>
        <taxon>fabids</taxon>
        <taxon>Fabales</taxon>
        <taxon>Fabaceae</taxon>
        <taxon>Papilionoideae</taxon>
        <taxon>50 kb inversion clade</taxon>
        <taxon>NPAAA clade</taxon>
        <taxon>indigoferoid/millettioid clade</taxon>
        <taxon>Phaseoleae</taxon>
        <taxon>Vigna</taxon>
    </lineage>
</organism>
<sequence>MQKLSLGANKLSVRAFIGNLSQLFFLGMEQNMLQENIPPNVGNFQKLQELDLGSIQEEMGNLYLWLTPPFGRKFLRKNHTIFFGITQKPLRNASALGVTGNSKLCGGISELHLPPSRVKTKKLANITSLANVLLDDDMVAHVCDFGIARLLTINSTTSKQTTTTGIKGTVGYAPPALELLCWKCLHEGDQQMKFLRMILDPLLVAKPGQATIEEENTQNLTTTIEKHFI</sequence>
<keyword evidence="5" id="KW-1133">Transmembrane helix</keyword>
<dbReference type="Proteomes" id="UP001374535">
    <property type="component" value="Chromosome 5"/>
</dbReference>
<dbReference type="GO" id="GO:0016020">
    <property type="term" value="C:membrane"/>
    <property type="evidence" value="ECO:0007669"/>
    <property type="project" value="UniProtKB-SubCell"/>
</dbReference>
<evidence type="ECO:0000256" key="5">
    <source>
        <dbReference type="ARBA" id="ARBA00022989"/>
    </source>
</evidence>